<dbReference type="InterPro" id="IPR029058">
    <property type="entry name" value="AB_hydrolase_fold"/>
</dbReference>
<dbReference type="Gene3D" id="3.40.50.1820">
    <property type="entry name" value="alpha/beta hydrolase"/>
    <property type="match status" value="1"/>
</dbReference>
<organism evidence="1 2">
    <name type="scientific">Primorskyibacter flagellatus</name>
    <dbReference type="NCBI Taxonomy" id="1387277"/>
    <lineage>
        <taxon>Bacteria</taxon>
        <taxon>Pseudomonadati</taxon>
        <taxon>Pseudomonadota</taxon>
        <taxon>Alphaproteobacteria</taxon>
        <taxon>Rhodobacterales</taxon>
        <taxon>Roseobacteraceae</taxon>
        <taxon>Primorskyibacter</taxon>
    </lineage>
</organism>
<dbReference type="OrthoDB" id="9797755at2"/>
<dbReference type="EMBL" id="FWYD01000006">
    <property type="protein sequence ID" value="SMC80660.1"/>
    <property type="molecule type" value="Genomic_DNA"/>
</dbReference>
<keyword evidence="2" id="KW-1185">Reference proteome</keyword>
<reference evidence="1 2" key="1">
    <citation type="submission" date="2017-04" db="EMBL/GenBank/DDBJ databases">
        <authorList>
            <person name="Afonso C.L."/>
            <person name="Miller P.J."/>
            <person name="Scott M.A."/>
            <person name="Spackman E."/>
            <person name="Goraichik I."/>
            <person name="Dimitrov K.M."/>
            <person name="Suarez D.L."/>
            <person name="Swayne D.E."/>
        </authorList>
    </citation>
    <scope>NUCLEOTIDE SEQUENCE [LARGE SCALE GENOMIC DNA]</scope>
    <source>
        <strain evidence="1 2">CGMCC 1.12644</strain>
    </source>
</reference>
<dbReference type="STRING" id="1387277.SAMN06295998_10661"/>
<gene>
    <name evidence="1" type="ORF">SAMN06295998_10661</name>
</gene>
<dbReference type="AlphaFoldDB" id="A0A1W2C695"/>
<evidence type="ECO:0000313" key="1">
    <source>
        <dbReference type="EMBL" id="SMC80660.1"/>
    </source>
</evidence>
<protein>
    <submittedName>
        <fullName evidence="1">Esterase/lipase superfamily enzyme</fullName>
    </submittedName>
</protein>
<dbReference type="PIRSF" id="PIRSF033909">
    <property type="entry name" value="UCP033909"/>
    <property type="match status" value="1"/>
</dbReference>
<proteinExistence type="predicted"/>
<dbReference type="Proteomes" id="UP000192330">
    <property type="component" value="Unassembled WGS sequence"/>
</dbReference>
<dbReference type="Pfam" id="PF05990">
    <property type="entry name" value="DUF900"/>
    <property type="match status" value="1"/>
</dbReference>
<dbReference type="SUPFAM" id="SSF53474">
    <property type="entry name" value="alpha/beta-Hydrolases"/>
    <property type="match status" value="1"/>
</dbReference>
<dbReference type="PROSITE" id="PS51257">
    <property type="entry name" value="PROKAR_LIPOPROTEIN"/>
    <property type="match status" value="1"/>
</dbReference>
<name>A0A1W2C695_9RHOB</name>
<accession>A0A1W2C695</accession>
<dbReference type="InterPro" id="IPR014586">
    <property type="entry name" value="UCP033909"/>
</dbReference>
<dbReference type="InterPro" id="IPR010297">
    <property type="entry name" value="DUF900_hydrolase"/>
</dbReference>
<dbReference type="PANTHER" id="PTHR36513">
    <property type="entry name" value="ABC TRANSMEMBRANE TYPE-1 DOMAIN-CONTAINING PROTEIN"/>
    <property type="match status" value="1"/>
</dbReference>
<dbReference type="RefSeq" id="WP_084352962.1">
    <property type="nucleotide sequence ID" value="NZ_FWYD01000006.1"/>
</dbReference>
<sequence>MTRILSLKFLVAALVLSFLVGCGRPPELIGVVNPDFPAASFDLNRQKVFIATTRQATEVTGAFFTAQRAPELGLASVEVTIPPNHMPGRVERARQLPPDPRREFTVVDPTVFDSDGAFIAALNKELATRPPGQRSVMFFVHGYNTSASDGILRLAQFVEDTKFEGVPVLFTWASAARTPRYVYDLNSALVARAKLKEITQILTRTNAEGFGIFAHSMGTFLTMEGLVDAQLASRLKRHGKLEHIVLAAPDIDIDLFRTQVSILPASIREKMYVLVSKDDFALRISRRIAGGVPRVGAADTAMLERLGVTVIDLSKIHDASSSNHTKFAGSPQVVQIIGQGLNANTQFSQSPSPALGQLLAASPIQIFGN</sequence>
<dbReference type="PANTHER" id="PTHR36513:SF1">
    <property type="entry name" value="TRANSMEMBRANE PROTEIN"/>
    <property type="match status" value="1"/>
</dbReference>
<evidence type="ECO:0000313" key="2">
    <source>
        <dbReference type="Proteomes" id="UP000192330"/>
    </source>
</evidence>